<proteinExistence type="predicted"/>
<evidence type="ECO:0000313" key="1">
    <source>
        <dbReference type="EMBL" id="AXA37405.1"/>
    </source>
</evidence>
<organism evidence="1 2">
    <name type="scientific">Sumerlaea chitinivorans</name>
    <dbReference type="NCBI Taxonomy" id="2250252"/>
    <lineage>
        <taxon>Bacteria</taxon>
        <taxon>Candidatus Sumerlaeota</taxon>
        <taxon>Candidatus Sumerlaeia</taxon>
        <taxon>Candidatus Sumerlaeales</taxon>
        <taxon>Candidatus Sumerlaeaceae</taxon>
        <taxon>Candidatus Sumerlaea</taxon>
    </lineage>
</organism>
<accession>A0A2Z4YAJ6</accession>
<dbReference type="EMBL" id="CP030759">
    <property type="protein sequence ID" value="AXA37405.1"/>
    <property type="molecule type" value="Genomic_DNA"/>
</dbReference>
<dbReference type="KEGG" id="schv:BRCON_2663"/>
<reference evidence="1 2" key="1">
    <citation type="submission" date="2018-05" db="EMBL/GenBank/DDBJ databases">
        <title>A metagenomic window into the 2 km-deep terrestrial subsurface aquifer revealed taxonomically and functionally diverse microbial community comprising novel uncultured bacterial lineages.</title>
        <authorList>
            <person name="Kadnikov V.V."/>
            <person name="Mardanov A.V."/>
            <person name="Beletsky A.V."/>
            <person name="Banks D."/>
            <person name="Pimenov N.V."/>
            <person name="Frank Y.A."/>
            <person name="Karnachuk O.V."/>
            <person name="Ravin N.V."/>
        </authorList>
    </citation>
    <scope>NUCLEOTIDE SEQUENCE [LARGE SCALE GENOMIC DNA]</scope>
    <source>
        <strain evidence="1">BY</strain>
    </source>
</reference>
<protein>
    <submittedName>
        <fullName evidence="1">Uncharacterized protein</fullName>
    </submittedName>
</protein>
<gene>
    <name evidence="1" type="ORF">BRCON_2663</name>
</gene>
<evidence type="ECO:0000313" key="2">
    <source>
        <dbReference type="Proteomes" id="UP000262583"/>
    </source>
</evidence>
<dbReference type="Proteomes" id="UP000262583">
    <property type="component" value="Chromosome"/>
</dbReference>
<sequence>MPTIGRHQLKEAMFAPLRGRTDLELIFWAWEGREKRIDD</sequence>
<name>A0A2Z4YAJ6_SUMC1</name>
<dbReference type="AlphaFoldDB" id="A0A2Z4YAJ6"/>